<evidence type="ECO:0000313" key="2">
    <source>
        <dbReference type="EMBL" id="OGG20029.1"/>
    </source>
</evidence>
<dbReference type="AlphaFoldDB" id="A0A1F6A5L0"/>
<dbReference type="SUPFAM" id="SSF53335">
    <property type="entry name" value="S-adenosyl-L-methionine-dependent methyltransferases"/>
    <property type="match status" value="1"/>
</dbReference>
<name>A0A1F6A5L0_9BACT</name>
<dbReference type="GO" id="GO:0008168">
    <property type="term" value="F:methyltransferase activity"/>
    <property type="evidence" value="ECO:0007669"/>
    <property type="project" value="UniProtKB-KW"/>
</dbReference>
<evidence type="ECO:0000313" key="3">
    <source>
        <dbReference type="Proteomes" id="UP000177092"/>
    </source>
</evidence>
<dbReference type="Gene3D" id="3.40.50.150">
    <property type="entry name" value="Vaccinia Virus protein VP39"/>
    <property type="match status" value="1"/>
</dbReference>
<dbReference type="STRING" id="1798384.A3D03_06255"/>
<dbReference type="InterPro" id="IPR029063">
    <property type="entry name" value="SAM-dependent_MTases_sf"/>
</dbReference>
<gene>
    <name evidence="2" type="ORF">A3D03_06255</name>
</gene>
<sequence length="202" mass="23822">MTRRAISKTEKIRQIARKFDKEYFDGDRIYGYGGFHYHPRFWQIVAQDFQKYYHLTSKSSILDVGCAKGFMMHDFACLLPGINVTGIDISEYAVSHALEDMKSRIKVGNAKNLPYKDKSFDLVISINTIHNLSLRECKQALREIQRVKKKHAFITVDSYRNKEELQRLEAWNLTALTYMSVREWVKLFNEVGYTGDYWWFIP</sequence>
<dbReference type="PANTHER" id="PTHR43861">
    <property type="entry name" value="TRANS-ACONITATE 2-METHYLTRANSFERASE-RELATED"/>
    <property type="match status" value="1"/>
</dbReference>
<protein>
    <submittedName>
        <fullName evidence="2">Methyltransferase type 11</fullName>
    </submittedName>
</protein>
<evidence type="ECO:0000259" key="1">
    <source>
        <dbReference type="Pfam" id="PF13847"/>
    </source>
</evidence>
<dbReference type="GO" id="GO:0032259">
    <property type="term" value="P:methylation"/>
    <property type="evidence" value="ECO:0007669"/>
    <property type="project" value="UniProtKB-KW"/>
</dbReference>
<keyword evidence="2" id="KW-0808">Transferase</keyword>
<feature type="domain" description="Methyltransferase" evidence="1">
    <location>
        <begin position="56"/>
        <end position="175"/>
    </location>
</feature>
<proteinExistence type="predicted"/>
<comment type="caution">
    <text evidence="2">The sequence shown here is derived from an EMBL/GenBank/DDBJ whole genome shotgun (WGS) entry which is preliminary data.</text>
</comment>
<dbReference type="Pfam" id="PF13847">
    <property type="entry name" value="Methyltransf_31"/>
    <property type="match status" value="1"/>
</dbReference>
<organism evidence="2 3">
    <name type="scientific">Candidatus Gottesmanbacteria bacterium RIFCSPHIGHO2_02_FULL_40_13</name>
    <dbReference type="NCBI Taxonomy" id="1798384"/>
    <lineage>
        <taxon>Bacteria</taxon>
        <taxon>Candidatus Gottesmaniibacteriota</taxon>
    </lineage>
</organism>
<reference evidence="2 3" key="1">
    <citation type="journal article" date="2016" name="Nat. Commun.">
        <title>Thousands of microbial genomes shed light on interconnected biogeochemical processes in an aquifer system.</title>
        <authorList>
            <person name="Anantharaman K."/>
            <person name="Brown C.T."/>
            <person name="Hug L.A."/>
            <person name="Sharon I."/>
            <person name="Castelle C.J."/>
            <person name="Probst A.J."/>
            <person name="Thomas B.C."/>
            <person name="Singh A."/>
            <person name="Wilkins M.J."/>
            <person name="Karaoz U."/>
            <person name="Brodie E.L."/>
            <person name="Williams K.H."/>
            <person name="Hubbard S.S."/>
            <person name="Banfield J.F."/>
        </authorList>
    </citation>
    <scope>NUCLEOTIDE SEQUENCE [LARGE SCALE GENOMIC DNA]</scope>
</reference>
<dbReference type="CDD" id="cd02440">
    <property type="entry name" value="AdoMet_MTases"/>
    <property type="match status" value="1"/>
</dbReference>
<dbReference type="EMBL" id="MFJN01000060">
    <property type="protein sequence ID" value="OGG20029.1"/>
    <property type="molecule type" value="Genomic_DNA"/>
</dbReference>
<dbReference type="InterPro" id="IPR025714">
    <property type="entry name" value="Methyltranfer_dom"/>
</dbReference>
<keyword evidence="2" id="KW-0489">Methyltransferase</keyword>
<accession>A0A1F6A5L0</accession>
<dbReference type="Proteomes" id="UP000177092">
    <property type="component" value="Unassembled WGS sequence"/>
</dbReference>